<dbReference type="Proteomes" id="UP000799437">
    <property type="component" value="Unassembled WGS sequence"/>
</dbReference>
<proteinExistence type="predicted"/>
<protein>
    <submittedName>
        <fullName evidence="1">Uncharacterized protein</fullName>
    </submittedName>
</protein>
<accession>A0A6A6WAG9</accession>
<name>A0A6A6WAG9_9PEZI</name>
<keyword evidence="2" id="KW-1185">Reference proteome</keyword>
<evidence type="ECO:0000313" key="2">
    <source>
        <dbReference type="Proteomes" id="UP000799437"/>
    </source>
</evidence>
<dbReference type="RefSeq" id="XP_033602309.1">
    <property type="nucleotide sequence ID" value="XM_033748104.1"/>
</dbReference>
<dbReference type="GeneID" id="54489158"/>
<sequence length="159" mass="19047">MRPISSYKSLKERIFMRWLSILKLPRQSDLSWHQNRLHEEVEELHEAQTRLEKYSETSDVIFLVYRARHDGFDLSQPQFNDNLRPSLVHLYMVAKYTSRYGFYKMTAWLCKSGRKGAVNEVTNASKDEKLEAVARRHEMDVQEFVTVARRLRRIWPLFP</sequence>
<gene>
    <name evidence="1" type="ORF">EJ05DRAFT_509546</name>
</gene>
<dbReference type="EMBL" id="ML996569">
    <property type="protein sequence ID" value="KAF2759858.1"/>
    <property type="molecule type" value="Genomic_DNA"/>
</dbReference>
<evidence type="ECO:0000313" key="1">
    <source>
        <dbReference type="EMBL" id="KAF2759858.1"/>
    </source>
</evidence>
<dbReference type="OrthoDB" id="3582307at2759"/>
<dbReference type="AlphaFoldDB" id="A0A6A6WAG9"/>
<organism evidence="1 2">
    <name type="scientific">Pseudovirgaria hyperparasitica</name>
    <dbReference type="NCBI Taxonomy" id="470096"/>
    <lineage>
        <taxon>Eukaryota</taxon>
        <taxon>Fungi</taxon>
        <taxon>Dikarya</taxon>
        <taxon>Ascomycota</taxon>
        <taxon>Pezizomycotina</taxon>
        <taxon>Dothideomycetes</taxon>
        <taxon>Dothideomycetes incertae sedis</taxon>
        <taxon>Acrospermales</taxon>
        <taxon>Acrospermaceae</taxon>
        <taxon>Pseudovirgaria</taxon>
    </lineage>
</organism>
<reference evidence="1" key="1">
    <citation type="journal article" date="2020" name="Stud. Mycol.">
        <title>101 Dothideomycetes genomes: a test case for predicting lifestyles and emergence of pathogens.</title>
        <authorList>
            <person name="Haridas S."/>
            <person name="Albert R."/>
            <person name="Binder M."/>
            <person name="Bloem J."/>
            <person name="Labutti K."/>
            <person name="Salamov A."/>
            <person name="Andreopoulos B."/>
            <person name="Baker S."/>
            <person name="Barry K."/>
            <person name="Bills G."/>
            <person name="Bluhm B."/>
            <person name="Cannon C."/>
            <person name="Castanera R."/>
            <person name="Culley D."/>
            <person name="Daum C."/>
            <person name="Ezra D."/>
            <person name="Gonzalez J."/>
            <person name="Henrissat B."/>
            <person name="Kuo A."/>
            <person name="Liang C."/>
            <person name="Lipzen A."/>
            <person name="Lutzoni F."/>
            <person name="Magnuson J."/>
            <person name="Mondo S."/>
            <person name="Nolan M."/>
            <person name="Ohm R."/>
            <person name="Pangilinan J."/>
            <person name="Park H.-J."/>
            <person name="Ramirez L."/>
            <person name="Alfaro M."/>
            <person name="Sun H."/>
            <person name="Tritt A."/>
            <person name="Yoshinaga Y."/>
            <person name="Zwiers L.-H."/>
            <person name="Turgeon B."/>
            <person name="Goodwin S."/>
            <person name="Spatafora J."/>
            <person name="Crous P."/>
            <person name="Grigoriev I."/>
        </authorList>
    </citation>
    <scope>NUCLEOTIDE SEQUENCE</scope>
    <source>
        <strain evidence="1">CBS 121739</strain>
    </source>
</reference>